<protein>
    <submittedName>
        <fullName evidence="2">Uncharacterized protein</fullName>
    </submittedName>
</protein>
<gene>
    <name evidence="2" type="ORF">ACFSDE_06285</name>
</gene>
<keyword evidence="1" id="KW-0812">Transmembrane</keyword>
<evidence type="ECO:0000256" key="1">
    <source>
        <dbReference type="SAM" id="Phobius"/>
    </source>
</evidence>
<dbReference type="EMBL" id="JBHUGD010000003">
    <property type="protein sequence ID" value="MFD1946394.1"/>
    <property type="molecule type" value="Genomic_DNA"/>
</dbReference>
<comment type="caution">
    <text evidence="2">The sequence shown here is derived from an EMBL/GenBank/DDBJ whole genome shotgun (WGS) entry which is preliminary data.</text>
</comment>
<keyword evidence="1" id="KW-1133">Transmembrane helix</keyword>
<evidence type="ECO:0000313" key="2">
    <source>
        <dbReference type="EMBL" id="MFD1946394.1"/>
    </source>
</evidence>
<dbReference type="Proteomes" id="UP001597351">
    <property type="component" value="Unassembled WGS sequence"/>
</dbReference>
<keyword evidence="1" id="KW-0472">Membrane</keyword>
<reference evidence="3" key="1">
    <citation type="journal article" date="2019" name="Int. J. Syst. Evol. Microbiol.">
        <title>The Global Catalogue of Microorganisms (GCM) 10K type strain sequencing project: providing services to taxonomists for standard genome sequencing and annotation.</title>
        <authorList>
            <consortium name="The Broad Institute Genomics Platform"/>
            <consortium name="The Broad Institute Genome Sequencing Center for Infectious Disease"/>
            <person name="Wu L."/>
            <person name="Ma J."/>
        </authorList>
    </citation>
    <scope>NUCLEOTIDE SEQUENCE [LARGE SCALE GENOMIC DNA]</scope>
    <source>
        <strain evidence="3">CGMCC 1.12477</strain>
    </source>
</reference>
<feature type="transmembrane region" description="Helical" evidence="1">
    <location>
        <begin position="12"/>
        <end position="33"/>
    </location>
</feature>
<dbReference type="RefSeq" id="WP_343916503.1">
    <property type="nucleotide sequence ID" value="NZ_BAAAJT010000002.1"/>
</dbReference>
<sequence>MSTPDSATGPGDAGWGFILLSAAALLLVTLSAYTWVFGVGVWLVALWLDVALTAVAATLIWVRGGFGCLEQLVPFVATIAVTACTFARPDVVGPWIPAAQAIAVAAVVVGTRVRSGRRETGRN</sequence>
<proteinExistence type="predicted"/>
<accession>A0ABW4TIB7</accession>
<organism evidence="2 3">
    <name type="scientific">Nocardioides aestuarii</name>
    <dbReference type="NCBI Taxonomy" id="252231"/>
    <lineage>
        <taxon>Bacteria</taxon>
        <taxon>Bacillati</taxon>
        <taxon>Actinomycetota</taxon>
        <taxon>Actinomycetes</taxon>
        <taxon>Propionibacteriales</taxon>
        <taxon>Nocardioidaceae</taxon>
        <taxon>Nocardioides</taxon>
    </lineage>
</organism>
<name>A0ABW4TIB7_9ACTN</name>
<keyword evidence="3" id="KW-1185">Reference proteome</keyword>
<evidence type="ECO:0000313" key="3">
    <source>
        <dbReference type="Proteomes" id="UP001597351"/>
    </source>
</evidence>
<feature type="transmembrane region" description="Helical" evidence="1">
    <location>
        <begin position="39"/>
        <end position="60"/>
    </location>
</feature>
<feature type="transmembrane region" description="Helical" evidence="1">
    <location>
        <begin position="95"/>
        <end position="113"/>
    </location>
</feature>